<dbReference type="RefSeq" id="WP_394394930.1">
    <property type="nucleotide sequence ID" value="NZ_JBIGHW010000001.1"/>
</dbReference>
<keyword evidence="1" id="KW-1133">Transmembrane helix</keyword>
<organism evidence="2 3">
    <name type="scientific">Pelomonas margarita</name>
    <dbReference type="NCBI Taxonomy" id="3299031"/>
    <lineage>
        <taxon>Bacteria</taxon>
        <taxon>Pseudomonadati</taxon>
        <taxon>Pseudomonadota</taxon>
        <taxon>Betaproteobacteria</taxon>
        <taxon>Burkholderiales</taxon>
        <taxon>Sphaerotilaceae</taxon>
        <taxon>Roseateles</taxon>
    </lineage>
</organism>
<evidence type="ECO:0000256" key="1">
    <source>
        <dbReference type="SAM" id="Phobius"/>
    </source>
</evidence>
<feature type="transmembrane region" description="Helical" evidence="1">
    <location>
        <begin position="207"/>
        <end position="227"/>
    </location>
</feature>
<sequence>MKSNKLSLPATVHATLVVGIFLTFLAGVALLTVEPDEVWNLMSTMKAFGLPVPPTTAVDAPVTTTGGLHALLHGAVASVRSGDVLLHRLVSVVTTLGLLALVFVTLRRHVGQVALAAAGTALFVTAPGFLLQASLATSEIIATTAFLLAALFWTGPGHRSVLGAAAAGVLFGLACATRMTCLSMLPALPLWALFAGRGWRERLVHPLLAVAIAGGVFAACVAGYVVAFSDAPWRDALNAAGASSGVTRAYEGVLLRLSYVVVGEGIVPMLAILVLVGWACSRLVAGREVDLTLRLCSFLLLAGVAGWLAWLVKAPIPHIRYLWPAIPLLWLAGILLATSAFAGVTRQRVLWIAHAVVVVSCVAQGLLNVRMLAVGDALMLVYESARGMGVSRPGPYGAQRADQQAMARYLAELPKSAKVTAFNAASAYPLTYLDGRVVGRWQPAQRTSQDDYHLMQPSDVIWAHDWDRIGWLNTHMTRVTTFGGYALYRGRGTETPEAPRVD</sequence>
<feature type="transmembrane region" description="Helical" evidence="1">
    <location>
        <begin position="257"/>
        <end position="279"/>
    </location>
</feature>
<keyword evidence="2" id="KW-0328">Glycosyltransferase</keyword>
<keyword evidence="2" id="KW-0808">Transferase</keyword>
<keyword evidence="1" id="KW-0812">Transmembrane</keyword>
<evidence type="ECO:0000313" key="3">
    <source>
        <dbReference type="Proteomes" id="UP001606301"/>
    </source>
</evidence>
<dbReference type="Proteomes" id="UP001606301">
    <property type="component" value="Unassembled WGS sequence"/>
</dbReference>
<feature type="transmembrane region" description="Helical" evidence="1">
    <location>
        <begin position="136"/>
        <end position="154"/>
    </location>
</feature>
<keyword evidence="1" id="KW-0472">Membrane</keyword>
<feature type="transmembrane region" description="Helical" evidence="1">
    <location>
        <begin position="85"/>
        <end position="106"/>
    </location>
</feature>
<feature type="transmembrane region" description="Helical" evidence="1">
    <location>
        <begin position="161"/>
        <end position="187"/>
    </location>
</feature>
<gene>
    <name evidence="2" type="ORF">ACG0Z3_02370</name>
</gene>
<dbReference type="EMBL" id="JBIGHW010000001">
    <property type="protein sequence ID" value="MFG6439513.1"/>
    <property type="molecule type" value="Genomic_DNA"/>
</dbReference>
<proteinExistence type="predicted"/>
<keyword evidence="3" id="KW-1185">Reference proteome</keyword>
<name>A0ABW7FD28_9BURK</name>
<feature type="transmembrane region" description="Helical" evidence="1">
    <location>
        <begin position="291"/>
        <end position="312"/>
    </location>
</feature>
<dbReference type="GO" id="GO:0016757">
    <property type="term" value="F:glycosyltransferase activity"/>
    <property type="evidence" value="ECO:0007669"/>
    <property type="project" value="UniProtKB-KW"/>
</dbReference>
<accession>A0ABW7FD28</accession>
<comment type="caution">
    <text evidence="2">The sequence shown here is derived from an EMBL/GenBank/DDBJ whole genome shotgun (WGS) entry which is preliminary data.</text>
</comment>
<feature type="transmembrane region" description="Helical" evidence="1">
    <location>
        <begin position="12"/>
        <end position="33"/>
    </location>
</feature>
<protein>
    <submittedName>
        <fullName evidence="2">ArnT family glycosyltransferase</fullName>
        <ecNumber evidence="2">2.4.-.-</ecNumber>
    </submittedName>
</protein>
<dbReference type="EC" id="2.4.-.-" evidence="2"/>
<feature type="transmembrane region" description="Helical" evidence="1">
    <location>
        <begin position="113"/>
        <end position="130"/>
    </location>
</feature>
<feature type="transmembrane region" description="Helical" evidence="1">
    <location>
        <begin position="349"/>
        <end position="369"/>
    </location>
</feature>
<feature type="transmembrane region" description="Helical" evidence="1">
    <location>
        <begin position="321"/>
        <end position="343"/>
    </location>
</feature>
<evidence type="ECO:0000313" key="2">
    <source>
        <dbReference type="EMBL" id="MFG6439513.1"/>
    </source>
</evidence>
<reference evidence="2 3" key="1">
    <citation type="submission" date="2024-08" db="EMBL/GenBank/DDBJ databases">
        <authorList>
            <person name="Lu H."/>
        </authorList>
    </citation>
    <scope>NUCLEOTIDE SEQUENCE [LARGE SCALE GENOMIC DNA]</scope>
    <source>
        <strain evidence="2 3">LKC17W</strain>
    </source>
</reference>